<dbReference type="PANTHER" id="PTHR10887">
    <property type="entry name" value="DNA2/NAM7 HELICASE FAMILY"/>
    <property type="match status" value="1"/>
</dbReference>
<evidence type="ECO:0000313" key="3">
    <source>
        <dbReference type="EMBL" id="PLW66905.1"/>
    </source>
</evidence>
<dbReference type="InterPro" id="IPR045055">
    <property type="entry name" value="DNA2/NAM7-like"/>
</dbReference>
<gene>
    <name evidence="3" type="ORF">C0039_19415</name>
</gene>
<dbReference type="SMART" id="SM00487">
    <property type="entry name" value="DEXDc"/>
    <property type="match status" value="1"/>
</dbReference>
<dbReference type="OrthoDB" id="9757917at2"/>
<evidence type="ECO:0000313" key="4">
    <source>
        <dbReference type="Proteomes" id="UP000235005"/>
    </source>
</evidence>
<evidence type="ECO:0000259" key="1">
    <source>
        <dbReference type="PROSITE" id="PS50011"/>
    </source>
</evidence>
<dbReference type="EMBL" id="PKUS01000042">
    <property type="protein sequence ID" value="PLW66905.1"/>
    <property type="molecule type" value="Genomic_DNA"/>
</dbReference>
<accession>A0A2N5WXE1</accession>
<dbReference type="InterPro" id="IPR041677">
    <property type="entry name" value="DNA2/NAM7_AAA_11"/>
</dbReference>
<dbReference type="GO" id="GO:0004386">
    <property type="term" value="F:helicase activity"/>
    <property type="evidence" value="ECO:0007669"/>
    <property type="project" value="InterPro"/>
</dbReference>
<dbReference type="Pfam" id="PF13087">
    <property type="entry name" value="AAA_12"/>
    <property type="match status" value="1"/>
</dbReference>
<dbReference type="SMART" id="SM00382">
    <property type="entry name" value="AAA"/>
    <property type="match status" value="1"/>
</dbReference>
<dbReference type="Gene3D" id="1.10.510.10">
    <property type="entry name" value="Transferase(Phosphotransferase) domain 1"/>
    <property type="match status" value="2"/>
</dbReference>
<dbReference type="InterPro" id="IPR000719">
    <property type="entry name" value="Prot_kinase_dom"/>
</dbReference>
<dbReference type="InterPro" id="IPR027417">
    <property type="entry name" value="P-loop_NTPase"/>
</dbReference>
<dbReference type="Gene3D" id="3.40.50.300">
    <property type="entry name" value="P-loop containing nucleotide triphosphate hydrolases"/>
    <property type="match status" value="2"/>
</dbReference>
<dbReference type="SUPFAM" id="SSF52540">
    <property type="entry name" value="P-loop containing nucleoside triphosphate hydrolases"/>
    <property type="match status" value="1"/>
</dbReference>
<dbReference type="RefSeq" id="WP_101519026.1">
    <property type="nucleotide sequence ID" value="NZ_PKUS01000042.1"/>
</dbReference>
<dbReference type="CDD" id="cd18808">
    <property type="entry name" value="SF1_C_Upf1"/>
    <property type="match status" value="1"/>
</dbReference>
<dbReference type="InterPro" id="IPR041679">
    <property type="entry name" value="DNA2/NAM7-like_C"/>
</dbReference>
<dbReference type="InterPro" id="IPR047187">
    <property type="entry name" value="SF1_C_Upf1"/>
</dbReference>
<dbReference type="InterPro" id="IPR011528">
    <property type="entry name" value="NERD"/>
</dbReference>
<dbReference type="PROSITE" id="PS50965">
    <property type="entry name" value="NERD"/>
    <property type="match status" value="1"/>
</dbReference>
<dbReference type="PROSITE" id="PS50011">
    <property type="entry name" value="PROTEIN_KINASE_DOM"/>
    <property type="match status" value="1"/>
</dbReference>
<feature type="domain" description="Protein kinase" evidence="1">
    <location>
        <begin position="198"/>
        <end position="473"/>
    </location>
</feature>
<dbReference type="Pfam" id="PF13086">
    <property type="entry name" value="AAA_11"/>
    <property type="match status" value="1"/>
</dbReference>
<dbReference type="Pfam" id="PF08378">
    <property type="entry name" value="NERD"/>
    <property type="match status" value="1"/>
</dbReference>
<proteinExistence type="predicted"/>
<dbReference type="GO" id="GO:0004672">
    <property type="term" value="F:protein kinase activity"/>
    <property type="evidence" value="ECO:0007669"/>
    <property type="project" value="InterPro"/>
</dbReference>
<dbReference type="InterPro" id="IPR014001">
    <property type="entry name" value="Helicase_ATP-bd"/>
</dbReference>
<name>A0A2N5WXE1_9GAMM</name>
<dbReference type="InterPro" id="IPR003593">
    <property type="entry name" value="AAA+_ATPase"/>
</dbReference>
<dbReference type="InterPro" id="IPR011009">
    <property type="entry name" value="Kinase-like_dom_sf"/>
</dbReference>
<keyword evidence="4" id="KW-1185">Reference proteome</keyword>
<dbReference type="PANTHER" id="PTHR10887:SF495">
    <property type="entry name" value="HELICASE SENATAXIN ISOFORM X1-RELATED"/>
    <property type="match status" value="1"/>
</dbReference>
<organism evidence="3 4">
    <name type="scientific">Pseudohalioglobus lutimaris</name>
    <dbReference type="NCBI Taxonomy" id="1737061"/>
    <lineage>
        <taxon>Bacteria</taxon>
        <taxon>Pseudomonadati</taxon>
        <taxon>Pseudomonadota</taxon>
        <taxon>Gammaproteobacteria</taxon>
        <taxon>Cellvibrionales</taxon>
        <taxon>Halieaceae</taxon>
        <taxon>Pseudohalioglobus</taxon>
    </lineage>
</organism>
<protein>
    <recommendedName>
        <fullName evidence="5">Nuclease</fullName>
    </recommendedName>
</protein>
<comment type="caution">
    <text evidence="3">The sequence shown here is derived from an EMBL/GenBank/DDBJ whole genome shotgun (WGS) entry which is preliminary data.</text>
</comment>
<evidence type="ECO:0008006" key="5">
    <source>
        <dbReference type="Google" id="ProtNLM"/>
    </source>
</evidence>
<evidence type="ECO:0000259" key="2">
    <source>
        <dbReference type="PROSITE" id="PS50965"/>
    </source>
</evidence>
<dbReference type="Proteomes" id="UP000235005">
    <property type="component" value="Unassembled WGS sequence"/>
</dbReference>
<dbReference type="SUPFAM" id="SSF56112">
    <property type="entry name" value="Protein kinase-like (PK-like)"/>
    <property type="match status" value="2"/>
</dbReference>
<sequence>MEVVYLNPEGVHESEKEAVSVLRDSLPGSWKGYASLELIDRKQGPSEMDLIIVTADRIIVVELKNWNGPLHSKNGHWFVGGDDRGRSPVKATALKSKKLAGKITTKLGTKLKNVPWVDYCVVLCGSSDNSSLPEDERDLVISLDEFKTIGNPKVYQKCFPYKVRAFRDSKDRPNQQLEVWDKFFTGNSPDFGPKVYSFNNYVVCGKALFSHRKGIYKEFQSQRKDNKNYKALMRRWDFNSPEVIEHAQTIEERKLIGFRESNVLGYIDSQDEDLKSIHLGLLHIPSPEEITADFCELYEWPSNRMRLDEFINKNRDKLDKSARLDLIQVLLSHISRLHEIDVAHRDLGRHSIWVALPSKITFSNFVTASYPDPSKKTMVSVRDILQAGRTEIPDDVLEDKNGTQYTRDVYLLGAVAHYIAYDVWPARIDGLYTWEERNNDPYESLLNDWFESSLEMDASLRFANVTVALHAFNEVHQRFSHSSSVDDAILTKHISEINVWTEYQPSPVVSKGTEMLLRSGDGNFGIKLWNGVPQILPSKSPNQELLGFLYRNQQLKNGALSCFPSISRFGYNPAMQAAFLVYEWIDGQTWSEWHSSLKSGDEVETACKNMLLALLELEKHGHSHGDIHPENVVLKNDENCGSSVPVLIDFAHLGQSNGKPYCKSYVPDNHHNLSVGSLDRYASVRMITEVAEKAESLKLYKYSKQLTLQPEITQGDIVRFADEFDALTAPSTFEATTIYAVKAQKIPEDFERDVRSDEGKYYVSVKEANLEDPNPVIRMFISGMSHQIDLHVDPENGDTKRIFLKNISHSQFIRNKNTCDIEIEGRISVEQSLHNNAKDLILAVLESPAISSKSESDNDEEKYLKTLSADGKTEVSAREIWSALAQTEEETYPSVVAVHDSERRRDERVIIQYGSENSVIDFDLKVDTVNVQREVRGEYRTVGVLEMNTMNLLQVRPTRGRFSIDAGESIRLESSLNASSLFKRRAAVETLTKNRSIIPNLPDFFSTDVKVSPQKFSEPPSDSELDLYTKRDSTGNVIFSLNENQREAFKKLYSHGPVGLLQGPPGTGKTAFISSFIHYAIENGAQNVLLVSQSHEAVNNAAEKVRELFDTQDKRIGIVRLGNEGQVSRGLEDVHELAIQDHYRERFRAEYRERLQSLASPLGLEKEFVNLCIEYEWGFASRLEKIGALSSIQDEEEAGKKVESAKARLLQKIELFLERSDINLDLRVDVGLISEQFYRSAVEKFQIDAQDSVDRLRQMLSLAREWLNVMSSSRANFQHFLVKTRNLVCGTCVGIGRSHYGVSENVYDWVVIDEAARSSAGELAIAMQVGRRVLLVGDHKQLPPMYDDAHLKAAQRILPRVPEPEMRRSDFERSFVSGYGEKIGQTLLFQYRMAPPIGGLVSACFYDGLLQTARGPADELFSTFPLDANSCVTWVDTAPAGASSYEDIARSHSDSNRTYVNNYEIKCVLSILASAISSDDLLEYMHGRDDTDPTIGVICMYNGQKNALIRRMNSITWSRELIEAGVVKIDTVDGYQGKENDVVILSLVRNNSRINEGFLGAGERINVALSRAKERLFIVGSSLMWDGYNENSPLSKVLKHIKEATPDEGLELLNAEKLMEAE</sequence>
<dbReference type="GO" id="GO:0005524">
    <property type="term" value="F:ATP binding"/>
    <property type="evidence" value="ECO:0007669"/>
    <property type="project" value="InterPro"/>
</dbReference>
<reference evidence="3 4" key="1">
    <citation type="submission" date="2018-01" db="EMBL/GenBank/DDBJ databases">
        <title>The draft genome sequence of Halioglobus lutimaris HF004.</title>
        <authorList>
            <person name="Du Z.-J."/>
            <person name="Shi M.-J."/>
        </authorList>
    </citation>
    <scope>NUCLEOTIDE SEQUENCE [LARGE SCALE GENOMIC DNA]</scope>
    <source>
        <strain evidence="3 4">HF004</strain>
    </source>
</reference>
<feature type="domain" description="NERD" evidence="2">
    <location>
        <begin position="10"/>
        <end position="126"/>
    </location>
</feature>